<evidence type="ECO:0000256" key="9">
    <source>
        <dbReference type="ARBA" id="ARBA00023010"/>
    </source>
</evidence>
<protein>
    <recommendedName>
        <fullName evidence="3">Sec translocon accessory complex subunit YajC</fullName>
    </recommendedName>
</protein>
<dbReference type="NCBIfam" id="TIGR00739">
    <property type="entry name" value="yajC"/>
    <property type="match status" value="1"/>
</dbReference>
<dbReference type="RefSeq" id="WP_189490775.1">
    <property type="nucleotide sequence ID" value="NZ_BMZG01000002.1"/>
</dbReference>
<organism evidence="12 13">
    <name type="scientific">Formosimonas limnophila</name>
    <dbReference type="NCBI Taxonomy" id="1384487"/>
    <lineage>
        <taxon>Bacteria</taxon>
        <taxon>Pseudomonadati</taxon>
        <taxon>Pseudomonadota</taxon>
        <taxon>Betaproteobacteria</taxon>
        <taxon>Burkholderiales</taxon>
        <taxon>Burkholderiaceae</taxon>
        <taxon>Formosimonas</taxon>
    </lineage>
</organism>
<evidence type="ECO:0000256" key="2">
    <source>
        <dbReference type="ARBA" id="ARBA00006742"/>
    </source>
</evidence>
<dbReference type="PRINTS" id="PR01853">
    <property type="entry name" value="YAJCTRNLCASE"/>
</dbReference>
<evidence type="ECO:0000256" key="8">
    <source>
        <dbReference type="ARBA" id="ARBA00022989"/>
    </source>
</evidence>
<dbReference type="SMART" id="SM01323">
    <property type="entry name" value="YajC"/>
    <property type="match status" value="1"/>
</dbReference>
<comment type="similarity">
    <text evidence="2">Belongs to the YajC family.</text>
</comment>
<evidence type="ECO:0000313" key="13">
    <source>
        <dbReference type="Proteomes" id="UP000614287"/>
    </source>
</evidence>
<keyword evidence="8 11" id="KW-1133">Transmembrane helix</keyword>
<keyword evidence="10 11" id="KW-0472">Membrane</keyword>
<reference evidence="12" key="2">
    <citation type="submission" date="2020-09" db="EMBL/GenBank/DDBJ databases">
        <authorList>
            <person name="Sun Q."/>
            <person name="Kim S."/>
        </authorList>
    </citation>
    <scope>NUCLEOTIDE SEQUENCE</scope>
    <source>
        <strain evidence="12">KCTC 32501</strain>
    </source>
</reference>
<accession>A0A8J3G076</accession>
<comment type="subcellular location">
    <subcellularLocation>
        <location evidence="1">Cell membrane</location>
        <topology evidence="1">Single-pass membrane protein</topology>
    </subcellularLocation>
</comment>
<evidence type="ECO:0000256" key="11">
    <source>
        <dbReference type="SAM" id="Phobius"/>
    </source>
</evidence>
<evidence type="ECO:0000313" key="12">
    <source>
        <dbReference type="EMBL" id="GHA66415.1"/>
    </source>
</evidence>
<dbReference type="PANTHER" id="PTHR33909:SF1">
    <property type="entry name" value="SEC TRANSLOCON ACCESSORY COMPLEX SUBUNIT YAJC"/>
    <property type="match status" value="1"/>
</dbReference>
<keyword evidence="9" id="KW-0811">Translocation</keyword>
<keyword evidence="6 11" id="KW-0812">Transmembrane</keyword>
<evidence type="ECO:0000256" key="1">
    <source>
        <dbReference type="ARBA" id="ARBA00004162"/>
    </source>
</evidence>
<evidence type="ECO:0000256" key="6">
    <source>
        <dbReference type="ARBA" id="ARBA00022692"/>
    </source>
</evidence>
<keyword evidence="4" id="KW-0813">Transport</keyword>
<dbReference type="Proteomes" id="UP000614287">
    <property type="component" value="Unassembled WGS sequence"/>
</dbReference>
<evidence type="ECO:0000256" key="3">
    <source>
        <dbReference type="ARBA" id="ARBA00014962"/>
    </source>
</evidence>
<dbReference type="EMBL" id="BMZG01000002">
    <property type="protein sequence ID" value="GHA66415.1"/>
    <property type="molecule type" value="Genomic_DNA"/>
</dbReference>
<dbReference type="AlphaFoldDB" id="A0A8J3G076"/>
<evidence type="ECO:0000256" key="5">
    <source>
        <dbReference type="ARBA" id="ARBA00022475"/>
    </source>
</evidence>
<comment type="caution">
    <text evidence="12">The sequence shown here is derived from an EMBL/GenBank/DDBJ whole genome shotgun (WGS) entry which is preliminary data.</text>
</comment>
<sequence>MLFISDAYAQDAAGAMPGGALGSLLPFVLMFVLLYFMMIRPQMKRQKEMKAMLAALKKGDEVATIGGVVGKITKTDDNFITLEVSRSNGNVVEMVFQRGAVQSILPTGSIK</sequence>
<keyword evidence="13" id="KW-1185">Reference proteome</keyword>
<evidence type="ECO:0000256" key="4">
    <source>
        <dbReference type="ARBA" id="ARBA00022448"/>
    </source>
</evidence>
<reference evidence="12" key="1">
    <citation type="journal article" date="2014" name="Int. J. Syst. Evol. Microbiol.">
        <title>Complete genome sequence of Corynebacterium casei LMG S-19264T (=DSM 44701T), isolated from a smear-ripened cheese.</title>
        <authorList>
            <consortium name="US DOE Joint Genome Institute (JGI-PGF)"/>
            <person name="Walter F."/>
            <person name="Albersmeier A."/>
            <person name="Kalinowski J."/>
            <person name="Ruckert C."/>
        </authorList>
    </citation>
    <scope>NUCLEOTIDE SEQUENCE</scope>
    <source>
        <strain evidence="12">KCTC 32501</strain>
    </source>
</reference>
<dbReference type="PANTHER" id="PTHR33909">
    <property type="entry name" value="SEC TRANSLOCON ACCESSORY COMPLEX SUBUNIT YAJC"/>
    <property type="match status" value="1"/>
</dbReference>
<feature type="transmembrane region" description="Helical" evidence="11">
    <location>
        <begin position="20"/>
        <end position="39"/>
    </location>
</feature>
<gene>
    <name evidence="12" type="ORF">GCM10009007_03630</name>
</gene>
<name>A0A8J3G076_9BURK</name>
<evidence type="ECO:0000256" key="10">
    <source>
        <dbReference type="ARBA" id="ARBA00023136"/>
    </source>
</evidence>
<dbReference type="GO" id="GO:0015031">
    <property type="term" value="P:protein transport"/>
    <property type="evidence" value="ECO:0007669"/>
    <property type="project" value="UniProtKB-KW"/>
</dbReference>
<evidence type="ECO:0000256" key="7">
    <source>
        <dbReference type="ARBA" id="ARBA00022927"/>
    </source>
</evidence>
<dbReference type="Pfam" id="PF02699">
    <property type="entry name" value="YajC"/>
    <property type="match status" value="1"/>
</dbReference>
<dbReference type="InterPro" id="IPR003849">
    <property type="entry name" value="Preprotein_translocase_YajC"/>
</dbReference>
<keyword evidence="7" id="KW-0653">Protein transport</keyword>
<dbReference type="GO" id="GO:0005886">
    <property type="term" value="C:plasma membrane"/>
    <property type="evidence" value="ECO:0007669"/>
    <property type="project" value="UniProtKB-SubCell"/>
</dbReference>
<proteinExistence type="inferred from homology"/>
<keyword evidence="5" id="KW-1003">Cell membrane</keyword>